<protein>
    <recommendedName>
        <fullName evidence="1">N-acetyltransferase domain-containing protein</fullName>
    </recommendedName>
</protein>
<dbReference type="Gene3D" id="3.40.630.30">
    <property type="match status" value="1"/>
</dbReference>
<dbReference type="GO" id="GO:0016747">
    <property type="term" value="F:acyltransferase activity, transferring groups other than amino-acyl groups"/>
    <property type="evidence" value="ECO:0007669"/>
    <property type="project" value="InterPro"/>
</dbReference>
<dbReference type="SUPFAM" id="SSF55729">
    <property type="entry name" value="Acyl-CoA N-acyltransferases (Nat)"/>
    <property type="match status" value="1"/>
</dbReference>
<dbReference type="AlphaFoldDB" id="A0A0A7EHZ1"/>
<dbReference type="InterPro" id="IPR016181">
    <property type="entry name" value="Acyl_CoA_acyltransferase"/>
</dbReference>
<dbReference type="PROSITE" id="PS51186">
    <property type="entry name" value="GNAT"/>
    <property type="match status" value="1"/>
</dbReference>
<gene>
    <name evidence="2" type="ORF">OM33_06320</name>
</gene>
<organism evidence="2 3">
    <name type="scientific">Pseudoalteromonas piratica</name>
    <dbReference type="NCBI Taxonomy" id="1348114"/>
    <lineage>
        <taxon>Bacteria</taxon>
        <taxon>Pseudomonadati</taxon>
        <taxon>Pseudomonadota</taxon>
        <taxon>Gammaproteobacteria</taxon>
        <taxon>Alteromonadales</taxon>
        <taxon>Pseudoalteromonadaceae</taxon>
        <taxon>Pseudoalteromonas</taxon>
    </lineage>
</organism>
<dbReference type="eggNOG" id="COG1246">
    <property type="taxonomic scope" value="Bacteria"/>
</dbReference>
<dbReference type="STRING" id="1348114.OM33_06320"/>
<sequence length="127" mass="14775">MHPLINKFYQQHKVRGRAKSHDDVWVIKIEKQIVATAKVSPKQGHLLLTGVFTLPAYRSQRLASHLIAHLHSFYSQPIFTFAYSHLVTWYNRNKFKSVEPPTALAMLFQAYIRQGRDIQCMVSHQES</sequence>
<evidence type="ECO:0000313" key="2">
    <source>
        <dbReference type="EMBL" id="AIY66310.1"/>
    </source>
</evidence>
<evidence type="ECO:0000313" key="3">
    <source>
        <dbReference type="Proteomes" id="UP000030341"/>
    </source>
</evidence>
<dbReference type="Proteomes" id="UP000030341">
    <property type="component" value="Chromosome 1"/>
</dbReference>
<feature type="domain" description="N-acetyltransferase" evidence="1">
    <location>
        <begin position="1"/>
        <end position="111"/>
    </location>
</feature>
<name>A0A0A7EHZ1_9GAMM</name>
<keyword evidence="3" id="KW-1185">Reference proteome</keyword>
<dbReference type="Pfam" id="PF13508">
    <property type="entry name" value="Acetyltransf_7"/>
    <property type="match status" value="1"/>
</dbReference>
<dbReference type="KEGG" id="pseo:OM33_06320"/>
<reference evidence="2 3" key="1">
    <citation type="submission" date="2014-11" db="EMBL/GenBank/DDBJ databases">
        <title>Complete Genome Sequence of Pseudoalteromonas sp. Strain OCN003 Isolated from Kaneohe Bay, Oahu, Hawaii.</title>
        <authorList>
            <person name="Beurmann S."/>
            <person name="Videau P."/>
            <person name="Ushijima B."/>
            <person name="Smith A.M."/>
            <person name="Aeby G.S."/>
            <person name="Callahan S.M."/>
            <person name="Belcaid M."/>
        </authorList>
    </citation>
    <scope>NUCLEOTIDE SEQUENCE [LARGE SCALE GENOMIC DNA]</scope>
    <source>
        <strain evidence="2 3">OCN003</strain>
    </source>
</reference>
<dbReference type="InterPro" id="IPR000182">
    <property type="entry name" value="GNAT_dom"/>
</dbReference>
<proteinExistence type="predicted"/>
<dbReference type="EMBL" id="CP009888">
    <property type="protein sequence ID" value="AIY66310.1"/>
    <property type="molecule type" value="Genomic_DNA"/>
</dbReference>
<dbReference type="HOGENOM" id="CLU_120018_1_0_6"/>
<evidence type="ECO:0000259" key="1">
    <source>
        <dbReference type="PROSITE" id="PS51186"/>
    </source>
</evidence>
<accession>A0A0A7EHZ1</accession>